<dbReference type="OrthoDB" id="137714at2157"/>
<dbReference type="EMBL" id="JAAYQL010000028">
    <property type="protein sequence ID" value="NLK32203.1"/>
    <property type="molecule type" value="Genomic_DNA"/>
</dbReference>
<dbReference type="AlphaFoldDB" id="A0A660HV96"/>
<dbReference type="RefSeq" id="WP_054299527.1">
    <property type="nucleotide sequence ID" value="NZ_CP032683.1"/>
</dbReference>
<sequence>MDLAFLAQQATNILAPALPFIYAGGKAVVDKSKDMLLEKGIEKLGSESWKRAKTLLDKISPKMGESLEKALKKVSESPDDPKAKEELKQEILKLLRENPDLVKEIRLIINFNI</sequence>
<accession>A0A660HV96</accession>
<dbReference type="EMBL" id="CP032683">
    <property type="protein sequence ID" value="AYK16056.1"/>
    <property type="molecule type" value="Genomic_DNA"/>
</dbReference>
<evidence type="ECO:0000313" key="3">
    <source>
        <dbReference type="Proteomes" id="UP000053087"/>
    </source>
</evidence>
<organism evidence="1 3">
    <name type="scientific">Methanosarcina flavescens</name>
    <dbReference type="NCBI Taxonomy" id="1715806"/>
    <lineage>
        <taxon>Archaea</taxon>
        <taxon>Methanobacteriati</taxon>
        <taxon>Methanobacteriota</taxon>
        <taxon>Stenosarchaea group</taxon>
        <taxon>Methanomicrobia</taxon>
        <taxon>Methanosarcinales</taxon>
        <taxon>Methanosarcinaceae</taxon>
        <taxon>Methanosarcina</taxon>
    </lineage>
</organism>
<dbReference type="Proteomes" id="UP000053087">
    <property type="component" value="Chromosome"/>
</dbReference>
<evidence type="ECO:0000313" key="1">
    <source>
        <dbReference type="EMBL" id="AYK16056.1"/>
    </source>
</evidence>
<evidence type="ECO:0000313" key="2">
    <source>
        <dbReference type="EMBL" id="NLK32203.1"/>
    </source>
</evidence>
<reference evidence="1" key="2">
    <citation type="submission" date="2018-10" db="EMBL/GenBank/DDBJ databases">
        <authorList>
            <person name="Fischer M.A."/>
            <person name="Kern T."/>
            <person name="Deppenmeier U."/>
            <person name="Schmitz R.A."/>
            <person name="Rother M."/>
        </authorList>
    </citation>
    <scope>NUCLEOTIDE SEQUENCE</scope>
    <source>
        <strain evidence="1">E03.2</strain>
    </source>
</reference>
<keyword evidence="3" id="KW-1185">Reference proteome</keyword>
<protein>
    <submittedName>
        <fullName evidence="1">Uncharacterized protein</fullName>
    </submittedName>
</protein>
<dbReference type="GeneID" id="53689123"/>
<reference evidence="1 3" key="1">
    <citation type="journal article" date="2016" name="Int. J. Syst. Evol. Microbiol.">
        <title>Methanosarcina flavescens sp. nov., a methanogenic archaeon isolated from a full-scale anaerobic digester.</title>
        <authorList>
            <person name="Kern T."/>
            <person name="Fischer M.A."/>
            <person name="Deppenmeier U."/>
            <person name="Schmitz R.A."/>
            <person name="Rother M."/>
        </authorList>
    </citation>
    <scope>NUCLEOTIDE SEQUENCE [LARGE SCALE GENOMIC DNA]</scope>
    <source>
        <strain evidence="1 3">E03.2</strain>
    </source>
</reference>
<gene>
    <name evidence="1" type="ORF">AOB57_013430</name>
    <name evidence="2" type="ORF">GX302_05015</name>
</gene>
<dbReference type="KEGG" id="mfz:AOB57_013430"/>
<proteinExistence type="predicted"/>
<dbReference type="Proteomes" id="UP000585579">
    <property type="component" value="Unassembled WGS sequence"/>
</dbReference>
<name>A0A660HV96_9EURY</name>
<evidence type="ECO:0000313" key="4">
    <source>
        <dbReference type="Proteomes" id="UP000585579"/>
    </source>
</evidence>
<reference evidence="2 4" key="3">
    <citation type="journal article" date="2020" name="Biotechnol. Biofuels">
        <title>New insights from the biogas microbiome by comprehensive genome-resolved metagenomics of nearly 1600 species originating from multiple anaerobic digesters.</title>
        <authorList>
            <person name="Campanaro S."/>
            <person name="Treu L."/>
            <person name="Rodriguez-R L.M."/>
            <person name="Kovalovszki A."/>
            <person name="Ziels R.M."/>
            <person name="Maus I."/>
            <person name="Zhu X."/>
            <person name="Kougias P.G."/>
            <person name="Basile A."/>
            <person name="Luo G."/>
            <person name="Schluter A."/>
            <person name="Konstantinidis K.T."/>
            <person name="Angelidaki I."/>
        </authorList>
    </citation>
    <scope>NUCLEOTIDE SEQUENCE [LARGE SCALE GENOMIC DNA]</scope>
    <source>
        <strain evidence="2">AS22ysBPME_46</strain>
    </source>
</reference>